<name>A0A917QV34_9ACTN</name>
<evidence type="ECO:0000256" key="1">
    <source>
        <dbReference type="SAM" id="MobiDB-lite"/>
    </source>
</evidence>
<dbReference type="Pfam" id="PF01965">
    <property type="entry name" value="DJ-1_PfpI"/>
    <property type="match status" value="1"/>
</dbReference>
<dbReference type="PANTHER" id="PTHR43130">
    <property type="entry name" value="ARAC-FAMILY TRANSCRIPTIONAL REGULATOR"/>
    <property type="match status" value="1"/>
</dbReference>
<dbReference type="PANTHER" id="PTHR43130:SF2">
    <property type="entry name" value="DJ-1_PFPI DOMAIN-CONTAINING PROTEIN"/>
    <property type="match status" value="1"/>
</dbReference>
<feature type="domain" description="DJ-1/PfpI" evidence="2">
    <location>
        <begin position="1"/>
        <end position="163"/>
    </location>
</feature>
<dbReference type="EMBL" id="BMNT01000004">
    <property type="protein sequence ID" value="GGK69252.1"/>
    <property type="molecule type" value="Genomic_DNA"/>
</dbReference>
<protein>
    <submittedName>
        <fullName evidence="3">Glutamine amidotransferase</fullName>
    </submittedName>
</protein>
<evidence type="ECO:0000313" key="3">
    <source>
        <dbReference type="EMBL" id="GGK69252.1"/>
    </source>
</evidence>
<dbReference type="InterPro" id="IPR002818">
    <property type="entry name" value="DJ-1/PfpI"/>
</dbReference>
<evidence type="ECO:0000313" key="4">
    <source>
        <dbReference type="Proteomes" id="UP000645217"/>
    </source>
</evidence>
<dbReference type="Proteomes" id="UP000645217">
    <property type="component" value="Unassembled WGS sequence"/>
</dbReference>
<accession>A0A917QV34</accession>
<proteinExistence type="predicted"/>
<reference evidence="3" key="1">
    <citation type="journal article" date="2014" name="Int. J. Syst. Evol. Microbiol.">
        <title>Complete genome sequence of Corynebacterium casei LMG S-19264T (=DSM 44701T), isolated from a smear-ripened cheese.</title>
        <authorList>
            <consortium name="US DOE Joint Genome Institute (JGI-PGF)"/>
            <person name="Walter F."/>
            <person name="Albersmeier A."/>
            <person name="Kalinowski J."/>
            <person name="Ruckert C."/>
        </authorList>
    </citation>
    <scope>NUCLEOTIDE SEQUENCE</scope>
    <source>
        <strain evidence="3">JCM 13064</strain>
    </source>
</reference>
<dbReference type="SUPFAM" id="SSF52317">
    <property type="entry name" value="Class I glutamine amidotransferase-like"/>
    <property type="match status" value="1"/>
</dbReference>
<dbReference type="InterPro" id="IPR029062">
    <property type="entry name" value="Class_I_gatase-like"/>
</dbReference>
<comment type="caution">
    <text evidence="3">The sequence shown here is derived from an EMBL/GenBank/DDBJ whole genome shotgun (WGS) entry which is preliminary data.</text>
</comment>
<dbReference type="Gene3D" id="3.40.50.880">
    <property type="match status" value="1"/>
</dbReference>
<dbReference type="InterPro" id="IPR052158">
    <property type="entry name" value="INH-QAR"/>
</dbReference>
<dbReference type="RefSeq" id="WP_189161746.1">
    <property type="nucleotide sequence ID" value="NZ_BMNT01000004.1"/>
</dbReference>
<feature type="region of interest" description="Disordered" evidence="1">
    <location>
        <begin position="182"/>
        <end position="207"/>
    </location>
</feature>
<organism evidence="3 4">
    <name type="scientific">Sphaerisporangium melleum</name>
    <dbReference type="NCBI Taxonomy" id="321316"/>
    <lineage>
        <taxon>Bacteria</taxon>
        <taxon>Bacillati</taxon>
        <taxon>Actinomycetota</taxon>
        <taxon>Actinomycetes</taxon>
        <taxon>Streptosporangiales</taxon>
        <taxon>Streptosporangiaceae</taxon>
        <taxon>Sphaerisporangium</taxon>
    </lineage>
</organism>
<evidence type="ECO:0000259" key="2">
    <source>
        <dbReference type="Pfam" id="PF01965"/>
    </source>
</evidence>
<keyword evidence="4" id="KW-1185">Reference proteome</keyword>
<dbReference type="AlphaFoldDB" id="A0A917QV34"/>
<dbReference type="CDD" id="cd03139">
    <property type="entry name" value="GATase1_PfpI_2"/>
    <property type="match status" value="1"/>
</dbReference>
<dbReference type="GO" id="GO:0006355">
    <property type="term" value="P:regulation of DNA-templated transcription"/>
    <property type="evidence" value="ECO:0007669"/>
    <property type="project" value="TreeGrafter"/>
</dbReference>
<keyword evidence="3" id="KW-0315">Glutamine amidotransferase</keyword>
<sequence length="207" mass="21610">MRIVIPLYEGFTALDAVGPYEVLRMLPGAEVVFAAPRPGPVRDAAGMLALSAGATLAEVDACDVLVVPGGPGARTLMHDADFTGWIRRLHPGTTWTTSVCTGALLLGGAGLLEGLRATTHWGAVQALEAWGATYTPERVVFEGKIVTAAGVSAGIDMALTLFERIAGRTAAEATQLAIEYDPQPPFDAGSPAKAPKAAMDLLTSRRR</sequence>
<gene>
    <name evidence="3" type="ORF">GCM10007964_10260</name>
</gene>
<reference evidence="3" key="2">
    <citation type="submission" date="2020-09" db="EMBL/GenBank/DDBJ databases">
        <authorList>
            <person name="Sun Q."/>
            <person name="Ohkuma M."/>
        </authorList>
    </citation>
    <scope>NUCLEOTIDE SEQUENCE</scope>
    <source>
        <strain evidence="3">JCM 13064</strain>
    </source>
</reference>